<protein>
    <submittedName>
        <fullName evidence="1">Uncharacterized protein</fullName>
    </submittedName>
</protein>
<dbReference type="AlphaFoldDB" id="A0A067R8F3"/>
<dbReference type="Proteomes" id="UP000027135">
    <property type="component" value="Unassembled WGS sequence"/>
</dbReference>
<gene>
    <name evidence="1" type="ORF">L798_11475</name>
</gene>
<sequence length="62" mass="6965">MAYSKPFGVMPGVGDLSFDESPSPFPFLSIPERTNFQTLLVCCSQPNLHHNTMDQLCSRMLM</sequence>
<evidence type="ECO:0000313" key="2">
    <source>
        <dbReference type="Proteomes" id="UP000027135"/>
    </source>
</evidence>
<dbReference type="EMBL" id="KK852868">
    <property type="protein sequence ID" value="KDR14702.1"/>
    <property type="molecule type" value="Genomic_DNA"/>
</dbReference>
<evidence type="ECO:0000313" key="1">
    <source>
        <dbReference type="EMBL" id="KDR14702.1"/>
    </source>
</evidence>
<proteinExistence type="predicted"/>
<accession>A0A067R8F3</accession>
<dbReference type="InParanoid" id="A0A067R8F3"/>
<keyword evidence="2" id="KW-1185">Reference proteome</keyword>
<reference evidence="1 2" key="1">
    <citation type="journal article" date="2014" name="Nat. Commun.">
        <title>Molecular traces of alternative social organization in a termite genome.</title>
        <authorList>
            <person name="Terrapon N."/>
            <person name="Li C."/>
            <person name="Robertson H.M."/>
            <person name="Ji L."/>
            <person name="Meng X."/>
            <person name="Booth W."/>
            <person name="Chen Z."/>
            <person name="Childers C.P."/>
            <person name="Glastad K.M."/>
            <person name="Gokhale K."/>
            <person name="Gowin J."/>
            <person name="Gronenberg W."/>
            <person name="Hermansen R.A."/>
            <person name="Hu H."/>
            <person name="Hunt B.G."/>
            <person name="Huylmans A.K."/>
            <person name="Khalil S.M."/>
            <person name="Mitchell R.D."/>
            <person name="Munoz-Torres M.C."/>
            <person name="Mustard J.A."/>
            <person name="Pan H."/>
            <person name="Reese J.T."/>
            <person name="Scharf M.E."/>
            <person name="Sun F."/>
            <person name="Vogel H."/>
            <person name="Xiao J."/>
            <person name="Yang W."/>
            <person name="Yang Z."/>
            <person name="Yang Z."/>
            <person name="Zhou J."/>
            <person name="Zhu J."/>
            <person name="Brent C.S."/>
            <person name="Elsik C.G."/>
            <person name="Goodisman M.A."/>
            <person name="Liberles D.A."/>
            <person name="Roe R.M."/>
            <person name="Vargo E.L."/>
            <person name="Vilcinskas A."/>
            <person name="Wang J."/>
            <person name="Bornberg-Bauer E."/>
            <person name="Korb J."/>
            <person name="Zhang G."/>
            <person name="Liebig J."/>
        </authorList>
    </citation>
    <scope>NUCLEOTIDE SEQUENCE [LARGE SCALE GENOMIC DNA]</scope>
    <source>
        <tissue evidence="1">Whole organism</tissue>
    </source>
</reference>
<organism evidence="1 2">
    <name type="scientific">Zootermopsis nevadensis</name>
    <name type="common">Dampwood termite</name>
    <dbReference type="NCBI Taxonomy" id="136037"/>
    <lineage>
        <taxon>Eukaryota</taxon>
        <taxon>Metazoa</taxon>
        <taxon>Ecdysozoa</taxon>
        <taxon>Arthropoda</taxon>
        <taxon>Hexapoda</taxon>
        <taxon>Insecta</taxon>
        <taxon>Pterygota</taxon>
        <taxon>Neoptera</taxon>
        <taxon>Polyneoptera</taxon>
        <taxon>Dictyoptera</taxon>
        <taxon>Blattodea</taxon>
        <taxon>Blattoidea</taxon>
        <taxon>Termitoidae</taxon>
        <taxon>Termopsidae</taxon>
        <taxon>Zootermopsis</taxon>
    </lineage>
</organism>
<name>A0A067R8F3_ZOONE</name>